<protein>
    <submittedName>
        <fullName evidence="2">Cytochrome P450</fullName>
    </submittedName>
</protein>
<reference evidence="2" key="1">
    <citation type="submission" date="2022-11" db="UniProtKB">
        <authorList>
            <consortium name="WormBaseParasite"/>
        </authorList>
    </citation>
    <scope>IDENTIFICATION</scope>
</reference>
<organism evidence="1 2">
    <name type="scientific">Panagrolaimus sp. PS1159</name>
    <dbReference type="NCBI Taxonomy" id="55785"/>
    <lineage>
        <taxon>Eukaryota</taxon>
        <taxon>Metazoa</taxon>
        <taxon>Ecdysozoa</taxon>
        <taxon>Nematoda</taxon>
        <taxon>Chromadorea</taxon>
        <taxon>Rhabditida</taxon>
        <taxon>Tylenchina</taxon>
        <taxon>Panagrolaimomorpha</taxon>
        <taxon>Panagrolaimoidea</taxon>
        <taxon>Panagrolaimidae</taxon>
        <taxon>Panagrolaimus</taxon>
    </lineage>
</organism>
<dbReference type="Proteomes" id="UP000887580">
    <property type="component" value="Unplaced"/>
</dbReference>
<proteinExistence type="predicted"/>
<evidence type="ECO:0000313" key="2">
    <source>
        <dbReference type="WBParaSite" id="PS1159_v2.g20571.t1"/>
    </source>
</evidence>
<accession>A0AC35FTG5</accession>
<name>A0AC35FTG5_9BILA</name>
<dbReference type="WBParaSite" id="PS1159_v2.g20571.t1">
    <property type="protein sequence ID" value="PS1159_v2.g20571.t1"/>
    <property type="gene ID" value="PS1159_v2.g20571"/>
</dbReference>
<sequence length="77" mass="8807">MDPWLEGNPKHQMAFMTFGGGPRLCIGNKFALIEEKLILSMLLRKYTLEEVKETRLEQTGFVVLAPSDINVKLVPRF</sequence>
<evidence type="ECO:0000313" key="1">
    <source>
        <dbReference type="Proteomes" id="UP000887580"/>
    </source>
</evidence>